<dbReference type="Pfam" id="PF00023">
    <property type="entry name" value="Ank"/>
    <property type="match status" value="1"/>
</dbReference>
<dbReference type="EMBL" id="CAUJNA010001143">
    <property type="protein sequence ID" value="CAJ1384717.1"/>
    <property type="molecule type" value="Genomic_DNA"/>
</dbReference>
<dbReference type="InterPro" id="IPR002110">
    <property type="entry name" value="Ankyrin_rpt"/>
</dbReference>
<evidence type="ECO:0000313" key="2">
    <source>
        <dbReference type="EMBL" id="CAJ1384717.1"/>
    </source>
</evidence>
<evidence type="ECO:0008006" key="4">
    <source>
        <dbReference type="Google" id="ProtNLM"/>
    </source>
</evidence>
<reference evidence="2" key="1">
    <citation type="submission" date="2023-08" db="EMBL/GenBank/DDBJ databases">
        <authorList>
            <person name="Chen Y."/>
            <person name="Shah S."/>
            <person name="Dougan E. K."/>
            <person name="Thang M."/>
            <person name="Chan C."/>
        </authorList>
    </citation>
    <scope>NUCLEOTIDE SEQUENCE</scope>
</reference>
<accession>A0AA36IBL6</accession>
<dbReference type="SUPFAM" id="SSF48403">
    <property type="entry name" value="Ankyrin repeat"/>
    <property type="match status" value="1"/>
</dbReference>
<keyword evidence="1" id="KW-0040">ANK repeat</keyword>
<evidence type="ECO:0000256" key="1">
    <source>
        <dbReference type="PROSITE-ProRule" id="PRU00023"/>
    </source>
</evidence>
<sequence length="124" mass="13207">GGSFLELLDALKPARGWSAAAGIPQAFATVESNGRTALRLAVEAGRWDVVEPLLEASCSLRSPGQDLRSPLTAALEKGHVEALLALDSLNLRQSQRQLAGQLSSALRDSERMEDLAPKLAEQFG</sequence>
<feature type="non-terminal residue" evidence="2">
    <location>
        <position position="1"/>
    </location>
</feature>
<dbReference type="Gene3D" id="1.25.40.20">
    <property type="entry name" value="Ankyrin repeat-containing domain"/>
    <property type="match status" value="1"/>
</dbReference>
<organism evidence="2 3">
    <name type="scientific">Effrenium voratum</name>
    <dbReference type="NCBI Taxonomy" id="2562239"/>
    <lineage>
        <taxon>Eukaryota</taxon>
        <taxon>Sar</taxon>
        <taxon>Alveolata</taxon>
        <taxon>Dinophyceae</taxon>
        <taxon>Suessiales</taxon>
        <taxon>Symbiodiniaceae</taxon>
        <taxon>Effrenium</taxon>
    </lineage>
</organism>
<dbReference type="AlphaFoldDB" id="A0AA36IBL6"/>
<gene>
    <name evidence="2" type="ORF">EVOR1521_LOCUS11520</name>
</gene>
<name>A0AA36IBL6_9DINO</name>
<comment type="caution">
    <text evidence="2">The sequence shown here is derived from an EMBL/GenBank/DDBJ whole genome shotgun (WGS) entry which is preliminary data.</text>
</comment>
<protein>
    <recommendedName>
        <fullName evidence="4">Ankyrin repeat domain-containing protein</fullName>
    </recommendedName>
</protein>
<keyword evidence="3" id="KW-1185">Reference proteome</keyword>
<feature type="repeat" description="ANK" evidence="1">
    <location>
        <begin position="33"/>
        <end position="65"/>
    </location>
</feature>
<proteinExistence type="predicted"/>
<dbReference type="InterPro" id="IPR036770">
    <property type="entry name" value="Ankyrin_rpt-contain_sf"/>
</dbReference>
<dbReference type="Proteomes" id="UP001178507">
    <property type="component" value="Unassembled WGS sequence"/>
</dbReference>
<dbReference type="PROSITE" id="PS50088">
    <property type="entry name" value="ANK_REPEAT"/>
    <property type="match status" value="1"/>
</dbReference>
<evidence type="ECO:0000313" key="3">
    <source>
        <dbReference type="Proteomes" id="UP001178507"/>
    </source>
</evidence>